<evidence type="ECO:0000256" key="5">
    <source>
        <dbReference type="ARBA" id="ARBA00023136"/>
    </source>
</evidence>
<dbReference type="InterPro" id="IPR002994">
    <property type="entry name" value="Surf1/Shy1"/>
</dbReference>
<comment type="caution">
    <text evidence="7">The sequence shown here is derived from an EMBL/GenBank/DDBJ whole genome shotgun (WGS) entry which is preliminary data.</text>
</comment>
<evidence type="ECO:0000313" key="8">
    <source>
        <dbReference type="Proteomes" id="UP000620596"/>
    </source>
</evidence>
<dbReference type="Proteomes" id="UP000620596">
    <property type="component" value="Unassembled WGS sequence"/>
</dbReference>
<gene>
    <name evidence="7" type="ORF">GCM10011496_01590</name>
</gene>
<keyword evidence="4 6" id="KW-1133">Transmembrane helix</keyword>
<accession>A0A916S592</accession>
<comment type="similarity">
    <text evidence="2 6">Belongs to the SURF1 family.</text>
</comment>
<evidence type="ECO:0000313" key="7">
    <source>
        <dbReference type="EMBL" id="GGA84760.1"/>
    </source>
</evidence>
<dbReference type="AlphaFoldDB" id="A0A916S592"/>
<keyword evidence="6" id="KW-1003">Cell membrane</keyword>
<comment type="caution">
    <text evidence="6">Lacks conserved residue(s) required for the propagation of feature annotation.</text>
</comment>
<keyword evidence="3 6" id="KW-0812">Transmembrane</keyword>
<dbReference type="CDD" id="cd06662">
    <property type="entry name" value="SURF1"/>
    <property type="match status" value="1"/>
</dbReference>
<evidence type="ECO:0000256" key="4">
    <source>
        <dbReference type="ARBA" id="ARBA00022989"/>
    </source>
</evidence>
<comment type="subcellular location">
    <subcellularLocation>
        <location evidence="6">Cell membrane</location>
        <topology evidence="6">Multi-pass membrane protein</topology>
    </subcellularLocation>
    <subcellularLocation>
        <location evidence="1">Membrane</location>
    </subcellularLocation>
</comment>
<dbReference type="Pfam" id="PF02104">
    <property type="entry name" value="SURF1"/>
    <property type="match status" value="1"/>
</dbReference>
<sequence>MSSRLLQPRFVVLTLATVLMVVLTFSLGQWQMRRAAQKQALQAAIDAQKRLPALDERALPAIENIANMMHREAVVRGSWQAAHTVYLDNRPMDGKSGFWVVTPLLLAGSTQSVLVQRGWVLRDFTDRTRLPEVDTPPGVVTVYGRMAPPPSKLYEFEGAVQGRIRQNLDLPAFSAETGLRLLPASLLQSGAASGGLLRNWPAPNTGVDKHHGYAFQWFALCALLVGLYVWFQLLLPRRRSSVPPSVLDSDLP</sequence>
<dbReference type="InterPro" id="IPR045214">
    <property type="entry name" value="Surf1/Surf4"/>
</dbReference>
<dbReference type="EMBL" id="BMIG01000001">
    <property type="protein sequence ID" value="GGA84760.1"/>
    <property type="molecule type" value="Genomic_DNA"/>
</dbReference>
<organism evidence="7 8">
    <name type="scientific">Polaromonas eurypsychrophila</name>
    <dbReference type="NCBI Taxonomy" id="1614635"/>
    <lineage>
        <taxon>Bacteria</taxon>
        <taxon>Pseudomonadati</taxon>
        <taxon>Pseudomonadota</taxon>
        <taxon>Betaproteobacteria</taxon>
        <taxon>Burkholderiales</taxon>
        <taxon>Comamonadaceae</taxon>
        <taxon>Polaromonas</taxon>
    </lineage>
</organism>
<evidence type="ECO:0000256" key="6">
    <source>
        <dbReference type="RuleBase" id="RU363076"/>
    </source>
</evidence>
<dbReference type="RefSeq" id="WP_188705621.1">
    <property type="nucleotide sequence ID" value="NZ_BMIG01000001.1"/>
</dbReference>
<dbReference type="PANTHER" id="PTHR23427:SF2">
    <property type="entry name" value="SURFEIT LOCUS PROTEIN 1"/>
    <property type="match status" value="1"/>
</dbReference>
<feature type="transmembrane region" description="Helical" evidence="6">
    <location>
        <begin position="213"/>
        <end position="231"/>
    </location>
</feature>
<evidence type="ECO:0000256" key="1">
    <source>
        <dbReference type="ARBA" id="ARBA00004370"/>
    </source>
</evidence>
<keyword evidence="5 6" id="KW-0472">Membrane</keyword>
<name>A0A916S592_9BURK</name>
<keyword evidence="8" id="KW-1185">Reference proteome</keyword>
<dbReference type="PROSITE" id="PS50895">
    <property type="entry name" value="SURF1"/>
    <property type="match status" value="1"/>
</dbReference>
<protein>
    <recommendedName>
        <fullName evidence="6">SURF1-like protein</fullName>
    </recommendedName>
</protein>
<proteinExistence type="inferred from homology"/>
<dbReference type="GO" id="GO:0005886">
    <property type="term" value="C:plasma membrane"/>
    <property type="evidence" value="ECO:0007669"/>
    <property type="project" value="UniProtKB-SubCell"/>
</dbReference>
<reference evidence="7" key="2">
    <citation type="submission" date="2020-09" db="EMBL/GenBank/DDBJ databases">
        <authorList>
            <person name="Sun Q."/>
            <person name="Zhou Y."/>
        </authorList>
    </citation>
    <scope>NUCLEOTIDE SEQUENCE</scope>
    <source>
        <strain evidence="7">CGMCC 1.15322</strain>
    </source>
</reference>
<dbReference type="PANTHER" id="PTHR23427">
    <property type="entry name" value="SURFEIT LOCUS PROTEIN"/>
    <property type="match status" value="1"/>
</dbReference>
<reference evidence="7" key="1">
    <citation type="journal article" date="2014" name="Int. J. Syst. Evol. Microbiol.">
        <title>Complete genome sequence of Corynebacterium casei LMG S-19264T (=DSM 44701T), isolated from a smear-ripened cheese.</title>
        <authorList>
            <consortium name="US DOE Joint Genome Institute (JGI-PGF)"/>
            <person name="Walter F."/>
            <person name="Albersmeier A."/>
            <person name="Kalinowski J."/>
            <person name="Ruckert C."/>
        </authorList>
    </citation>
    <scope>NUCLEOTIDE SEQUENCE</scope>
    <source>
        <strain evidence="7">CGMCC 1.15322</strain>
    </source>
</reference>
<evidence type="ECO:0000256" key="3">
    <source>
        <dbReference type="ARBA" id="ARBA00022692"/>
    </source>
</evidence>
<evidence type="ECO:0000256" key="2">
    <source>
        <dbReference type="ARBA" id="ARBA00007165"/>
    </source>
</evidence>